<accession>F8NSS2</accession>
<dbReference type="RefSeq" id="XP_007317169.1">
    <property type="nucleotide sequence ID" value="XM_007317107.1"/>
</dbReference>
<organism evidence="3">
    <name type="scientific">Serpula lacrymans var. lacrymans (strain S7.9)</name>
    <name type="common">Dry rot fungus</name>
    <dbReference type="NCBI Taxonomy" id="578457"/>
    <lineage>
        <taxon>Eukaryota</taxon>
        <taxon>Fungi</taxon>
        <taxon>Dikarya</taxon>
        <taxon>Basidiomycota</taxon>
        <taxon>Agaricomycotina</taxon>
        <taxon>Agaricomycetes</taxon>
        <taxon>Agaricomycetidae</taxon>
        <taxon>Boletales</taxon>
        <taxon>Coniophorineae</taxon>
        <taxon>Serpulaceae</taxon>
        <taxon>Serpula</taxon>
    </lineage>
</organism>
<proteinExistence type="predicted"/>
<gene>
    <name evidence="2" type="ORF">SERLADRAFT_436820</name>
</gene>
<dbReference type="EMBL" id="GL945432">
    <property type="protein sequence ID" value="EGO26996.1"/>
    <property type="molecule type" value="Genomic_DNA"/>
</dbReference>
<evidence type="ECO:0000256" key="1">
    <source>
        <dbReference type="SAM" id="MobiDB-lite"/>
    </source>
</evidence>
<sequence>MVLNVFMTKQRSKVQGFARSTPRVKVKLSKEARAALTSIRRERSQKFKNDLEEAWEQIDRSTATIAAENSKSIQCVRKDLYMNRSLQCSKRKANSWNAFCWKKSQECSGENKGVGPKALQNILHAHTAEYHSLSDDEKKQLLVEYSAHLETKKTGFCMTTKSRINDVTETLKIIENELESLRCRTGIEVMLYVVRGSTDLPLRGVTFSTEGIETFMRTCMGINNQDLLSKMEGFAIQGIAGAAKNHQQHVAEVRATIRAEINMSLRAISGDQKAKMQWTQYWRNIIQRYQVKIEGWPENIPFGNLSRISSALPDLEMLLRKWQSGATYWKNLTDEEFKELSVEHDHQIESGDIQVLKRRTRSDKGEKRAKNQKADDKAKKGKTYKSAAVVDSSSKDEAVTDTFTVSTGPATTNTTAVADKPAADTSTANPLVADTTGINSPNADIPTAQSEPPVALPVSTNLHMQQTLTSTCSFPPLSGSFPGIDVGNPYDPFELWTNGSFTTQVPSLL</sequence>
<dbReference type="OrthoDB" id="2685591at2759"/>
<dbReference type="HOGENOM" id="CLU_033169_1_0_1"/>
<dbReference type="KEGG" id="sla:SERLADRAFT_436820"/>
<name>F8NSS2_SERL9</name>
<dbReference type="GeneID" id="18814751"/>
<evidence type="ECO:0000313" key="3">
    <source>
        <dbReference type="Proteomes" id="UP000008064"/>
    </source>
</evidence>
<protein>
    <submittedName>
        <fullName evidence="2">Uncharacterized protein</fullName>
    </submittedName>
</protein>
<dbReference type="AlphaFoldDB" id="F8NSS2"/>
<reference evidence="3" key="1">
    <citation type="journal article" date="2011" name="Science">
        <title>The plant cell wall-decomposing machinery underlies the functional diversity of forest fungi.</title>
        <authorList>
            <person name="Eastwood D.C."/>
            <person name="Floudas D."/>
            <person name="Binder M."/>
            <person name="Majcherczyk A."/>
            <person name="Schneider P."/>
            <person name="Aerts A."/>
            <person name="Asiegbu F.O."/>
            <person name="Baker S.E."/>
            <person name="Barry K."/>
            <person name="Bendiksby M."/>
            <person name="Blumentritt M."/>
            <person name="Coutinho P.M."/>
            <person name="Cullen D."/>
            <person name="de Vries R.P."/>
            <person name="Gathman A."/>
            <person name="Goodell B."/>
            <person name="Henrissat B."/>
            <person name="Ihrmark K."/>
            <person name="Kauserud H."/>
            <person name="Kohler A."/>
            <person name="LaButti K."/>
            <person name="Lapidus A."/>
            <person name="Lavin J.L."/>
            <person name="Lee Y.-H."/>
            <person name="Lindquist E."/>
            <person name="Lilly W."/>
            <person name="Lucas S."/>
            <person name="Morin E."/>
            <person name="Murat C."/>
            <person name="Oguiza J.A."/>
            <person name="Park J."/>
            <person name="Pisabarro A.G."/>
            <person name="Riley R."/>
            <person name="Rosling A."/>
            <person name="Salamov A."/>
            <person name="Schmidt O."/>
            <person name="Schmutz J."/>
            <person name="Skrede I."/>
            <person name="Stenlid J."/>
            <person name="Wiebenga A."/>
            <person name="Xie X."/>
            <person name="Kuees U."/>
            <person name="Hibbett D.S."/>
            <person name="Hoffmeister D."/>
            <person name="Hoegberg N."/>
            <person name="Martin F."/>
            <person name="Grigoriev I.V."/>
            <person name="Watkinson S.C."/>
        </authorList>
    </citation>
    <scope>NUCLEOTIDE SEQUENCE [LARGE SCALE GENOMIC DNA]</scope>
    <source>
        <strain evidence="3">S7.9</strain>
    </source>
</reference>
<evidence type="ECO:0000313" key="2">
    <source>
        <dbReference type="EMBL" id="EGO26996.1"/>
    </source>
</evidence>
<dbReference type="Proteomes" id="UP000008064">
    <property type="component" value="Unassembled WGS sequence"/>
</dbReference>
<feature type="compositionally biased region" description="Basic and acidic residues" evidence="1">
    <location>
        <begin position="362"/>
        <end position="378"/>
    </location>
</feature>
<feature type="region of interest" description="Disordered" evidence="1">
    <location>
        <begin position="351"/>
        <end position="384"/>
    </location>
</feature>